<dbReference type="PANTHER" id="PTHR31645">
    <property type="entry name" value="OLIGOPEPTIDE TRANSPORTER YGL114W-RELATED"/>
    <property type="match status" value="1"/>
</dbReference>
<evidence type="ECO:0000256" key="3">
    <source>
        <dbReference type="ARBA" id="ARBA00022448"/>
    </source>
</evidence>
<name>A0AAD2E1M8_9LAMI</name>
<dbReference type="GO" id="GO:0016020">
    <property type="term" value="C:membrane"/>
    <property type="evidence" value="ECO:0007669"/>
    <property type="project" value="UniProtKB-SubCell"/>
</dbReference>
<comment type="similarity">
    <text evidence="2">Belongs to the YSL (TC 2.A.67.2) family.</text>
</comment>
<keyword evidence="5 7" id="KW-1133">Transmembrane helix</keyword>
<dbReference type="GO" id="GO:0035673">
    <property type="term" value="F:oligopeptide transmembrane transporter activity"/>
    <property type="evidence" value="ECO:0007669"/>
    <property type="project" value="InterPro"/>
</dbReference>
<keyword evidence="6 7" id="KW-0472">Membrane</keyword>
<gene>
    <name evidence="8" type="ORF">FPE_LOCUS21289</name>
</gene>
<keyword evidence="3" id="KW-0813">Transport</keyword>
<feature type="transmembrane region" description="Helical" evidence="7">
    <location>
        <begin position="72"/>
        <end position="93"/>
    </location>
</feature>
<evidence type="ECO:0000256" key="1">
    <source>
        <dbReference type="ARBA" id="ARBA00004141"/>
    </source>
</evidence>
<evidence type="ECO:0000313" key="9">
    <source>
        <dbReference type="Proteomes" id="UP000834106"/>
    </source>
</evidence>
<accession>A0AAD2E1M8</accession>
<dbReference type="InterPro" id="IPR004813">
    <property type="entry name" value="OPT"/>
</dbReference>
<feature type="transmembrane region" description="Helical" evidence="7">
    <location>
        <begin position="160"/>
        <end position="181"/>
    </location>
</feature>
<keyword evidence="4 7" id="KW-0812">Transmembrane</keyword>
<feature type="transmembrane region" description="Helical" evidence="7">
    <location>
        <begin position="46"/>
        <end position="66"/>
    </location>
</feature>
<reference evidence="8" key="1">
    <citation type="submission" date="2023-05" db="EMBL/GenBank/DDBJ databases">
        <authorList>
            <person name="Huff M."/>
        </authorList>
    </citation>
    <scope>NUCLEOTIDE SEQUENCE</scope>
</reference>
<dbReference type="InterPro" id="IPR045035">
    <property type="entry name" value="YSL-like"/>
</dbReference>
<evidence type="ECO:0000256" key="4">
    <source>
        <dbReference type="ARBA" id="ARBA00022692"/>
    </source>
</evidence>
<sequence>MDSGRENNIESRVGLHDENINTSEDEELSVDGIFENEEVPSWTKQLTIRAFVVSFVLSVMLCFIMMKQRLSFGIVPPLNVAAGILGFFFVKTWTKTLEKAGMLKQPLTRQEITVIQTCVIASSGIGFSGGFGSYLFGMSERAANQQAEAKYELDYKNPELGWMIGFLFVTSFLGLFCVVLLRKTMIIDLKLVYPSGIAIAHFINSFHTLGGEKLAKKQVREFGKFFSFSFLWGFFKWFFKAEDDCGFSNFPTFGLKAYKYTFFFDFSATHVGVGMICPHIVNISFLLGGILSCGILRPIIETRKGDWYSADLEPRSLQGLYGYMVNS</sequence>
<feature type="transmembrane region" description="Helical" evidence="7">
    <location>
        <begin position="271"/>
        <end position="296"/>
    </location>
</feature>
<dbReference type="Proteomes" id="UP000834106">
    <property type="component" value="Chromosome 13"/>
</dbReference>
<dbReference type="PANTHER" id="PTHR31645:SF76">
    <property type="entry name" value="METAL-NICOTIANAMINE TRANSPORTER YSL8-RELATED"/>
    <property type="match status" value="1"/>
</dbReference>
<evidence type="ECO:0000256" key="6">
    <source>
        <dbReference type="ARBA" id="ARBA00023136"/>
    </source>
</evidence>
<proteinExistence type="inferred from homology"/>
<comment type="subcellular location">
    <subcellularLocation>
        <location evidence="1">Membrane</location>
        <topology evidence="1">Multi-pass membrane protein</topology>
    </subcellularLocation>
</comment>
<dbReference type="NCBIfam" id="TIGR00728">
    <property type="entry name" value="OPT_sfam"/>
    <property type="match status" value="1"/>
</dbReference>
<keyword evidence="9" id="KW-1185">Reference proteome</keyword>
<protein>
    <submittedName>
        <fullName evidence="8">Uncharacterized protein</fullName>
    </submittedName>
</protein>
<organism evidence="8 9">
    <name type="scientific">Fraxinus pennsylvanica</name>
    <dbReference type="NCBI Taxonomy" id="56036"/>
    <lineage>
        <taxon>Eukaryota</taxon>
        <taxon>Viridiplantae</taxon>
        <taxon>Streptophyta</taxon>
        <taxon>Embryophyta</taxon>
        <taxon>Tracheophyta</taxon>
        <taxon>Spermatophyta</taxon>
        <taxon>Magnoliopsida</taxon>
        <taxon>eudicotyledons</taxon>
        <taxon>Gunneridae</taxon>
        <taxon>Pentapetalae</taxon>
        <taxon>asterids</taxon>
        <taxon>lamiids</taxon>
        <taxon>Lamiales</taxon>
        <taxon>Oleaceae</taxon>
        <taxon>Oleeae</taxon>
        <taxon>Fraxinus</taxon>
    </lineage>
</organism>
<dbReference type="AlphaFoldDB" id="A0AAD2E1M8"/>
<evidence type="ECO:0000256" key="7">
    <source>
        <dbReference type="SAM" id="Phobius"/>
    </source>
</evidence>
<evidence type="ECO:0000313" key="8">
    <source>
        <dbReference type="EMBL" id="CAI9773859.1"/>
    </source>
</evidence>
<evidence type="ECO:0000256" key="2">
    <source>
        <dbReference type="ARBA" id="ARBA00010276"/>
    </source>
</evidence>
<evidence type="ECO:0000256" key="5">
    <source>
        <dbReference type="ARBA" id="ARBA00022989"/>
    </source>
</evidence>
<dbReference type="Pfam" id="PF03169">
    <property type="entry name" value="OPT"/>
    <property type="match status" value="1"/>
</dbReference>
<dbReference type="EMBL" id="OU503048">
    <property type="protein sequence ID" value="CAI9773859.1"/>
    <property type="molecule type" value="Genomic_DNA"/>
</dbReference>
<feature type="transmembrane region" description="Helical" evidence="7">
    <location>
        <begin position="222"/>
        <end position="239"/>
    </location>
</feature>
<feature type="transmembrane region" description="Helical" evidence="7">
    <location>
        <begin position="114"/>
        <end position="136"/>
    </location>
</feature>